<name>A0A1B0C3M7_9MUSC</name>
<accession>A0A1B0C3M7</accession>
<dbReference type="EnsemblMetazoa" id="GPPI048199-RA">
    <property type="protein sequence ID" value="GPPI048199-PA"/>
    <property type="gene ID" value="GPPI048199"/>
</dbReference>
<dbReference type="VEuPathDB" id="VectorBase:GPPI048199"/>
<keyword evidence="2" id="KW-1185">Reference proteome</keyword>
<evidence type="ECO:0000313" key="1">
    <source>
        <dbReference type="EnsemblMetazoa" id="GPPI048199-PA"/>
    </source>
</evidence>
<evidence type="ECO:0000313" key="2">
    <source>
        <dbReference type="Proteomes" id="UP000092460"/>
    </source>
</evidence>
<organism evidence="1 2">
    <name type="scientific">Glossina palpalis gambiensis</name>
    <dbReference type="NCBI Taxonomy" id="67801"/>
    <lineage>
        <taxon>Eukaryota</taxon>
        <taxon>Metazoa</taxon>
        <taxon>Ecdysozoa</taxon>
        <taxon>Arthropoda</taxon>
        <taxon>Hexapoda</taxon>
        <taxon>Insecta</taxon>
        <taxon>Pterygota</taxon>
        <taxon>Neoptera</taxon>
        <taxon>Endopterygota</taxon>
        <taxon>Diptera</taxon>
        <taxon>Brachycera</taxon>
        <taxon>Muscomorpha</taxon>
        <taxon>Hippoboscoidea</taxon>
        <taxon>Glossinidae</taxon>
        <taxon>Glossina</taxon>
    </lineage>
</organism>
<dbReference type="EMBL" id="JXJN01025027">
    <property type="status" value="NOT_ANNOTATED_CDS"/>
    <property type="molecule type" value="Genomic_DNA"/>
</dbReference>
<proteinExistence type="predicted"/>
<dbReference type="AlphaFoldDB" id="A0A1B0C3M7"/>
<protein>
    <submittedName>
        <fullName evidence="1">Uncharacterized protein</fullName>
    </submittedName>
</protein>
<sequence length="72" mass="7977">MNSSNSSDCFRRHFGTILLEIFKSKTRFRKIDTTTFNSSVGGGGGGVVILTSLSLVKFMPSYDVLLWLELIS</sequence>
<reference evidence="2" key="1">
    <citation type="submission" date="2015-01" db="EMBL/GenBank/DDBJ databases">
        <authorList>
            <person name="Aksoy S."/>
            <person name="Warren W."/>
            <person name="Wilson R.K."/>
        </authorList>
    </citation>
    <scope>NUCLEOTIDE SEQUENCE [LARGE SCALE GENOMIC DNA]</scope>
    <source>
        <strain evidence="2">IAEA</strain>
    </source>
</reference>
<reference evidence="1" key="2">
    <citation type="submission" date="2020-05" db="UniProtKB">
        <authorList>
            <consortium name="EnsemblMetazoa"/>
        </authorList>
    </citation>
    <scope>IDENTIFICATION</scope>
    <source>
        <strain evidence="1">IAEA</strain>
    </source>
</reference>
<dbReference type="Proteomes" id="UP000092460">
    <property type="component" value="Unassembled WGS sequence"/>
</dbReference>